<feature type="region of interest" description="Disordered" evidence="4">
    <location>
        <begin position="18"/>
        <end position="44"/>
    </location>
</feature>
<feature type="region of interest" description="Disordered" evidence="4">
    <location>
        <begin position="376"/>
        <end position="471"/>
    </location>
</feature>
<dbReference type="PANTHER" id="PTHR46543:SF2">
    <property type="entry name" value="AGAP013096-PA"/>
    <property type="match status" value="1"/>
</dbReference>
<comment type="subcellular location">
    <subcellularLocation>
        <location evidence="1">Nucleus</location>
    </subcellularLocation>
</comment>
<keyword evidence="5" id="KW-1185">Reference proteome</keyword>
<dbReference type="KEGG" id="hazt:125179551"/>
<feature type="compositionally biased region" description="Basic residues" evidence="4">
    <location>
        <begin position="396"/>
        <end position="406"/>
    </location>
</feature>
<dbReference type="GO" id="GO:0071036">
    <property type="term" value="P:nuclear polyadenylation-dependent snoRNA catabolic process"/>
    <property type="evidence" value="ECO:0007669"/>
    <property type="project" value="TreeGrafter"/>
</dbReference>
<evidence type="ECO:0000256" key="3">
    <source>
        <dbReference type="ARBA" id="ARBA00023242"/>
    </source>
</evidence>
<dbReference type="GO" id="GO:0003723">
    <property type="term" value="F:RNA binding"/>
    <property type="evidence" value="ECO:0007669"/>
    <property type="project" value="TreeGrafter"/>
</dbReference>
<accession>A0A979FWE4</accession>
<protein>
    <submittedName>
        <fullName evidence="6">Basic-leucine zipper transcription factor A-like</fullName>
    </submittedName>
</protein>
<dbReference type="PANTHER" id="PTHR46543">
    <property type="entry name" value="ZINC FINGER CCHC DOMAIN-CONTAINING PROTEIN 7"/>
    <property type="match status" value="1"/>
</dbReference>
<feature type="compositionally biased region" description="Low complexity" evidence="4">
    <location>
        <begin position="377"/>
        <end position="395"/>
    </location>
</feature>
<feature type="compositionally biased region" description="Basic residues" evidence="4">
    <location>
        <begin position="447"/>
        <end position="458"/>
    </location>
</feature>
<reference evidence="6" key="1">
    <citation type="submission" date="2025-08" db="UniProtKB">
        <authorList>
            <consortium name="RefSeq"/>
        </authorList>
    </citation>
    <scope>IDENTIFICATION</scope>
    <source>
        <tissue evidence="6">Whole organism</tissue>
    </source>
</reference>
<sequence>MAASSGILRNALASAPARSRIKNVPMQRSSLNRSQHQQRQQQQTQQQQQTLQLVQRQQQQAHIPQTQHLQQRQQLIHQAQEHQQLQLQQQQQIHQQVNRQQQQQGRQQDHSSVPQQLQNLTGVTWREARNCSQVLECDASLLPSFGTSFLPVPNVSVAGLEISAVSVAPSEIFRASVASTSQQQQQQQHSSTFTLADASNSIPMSVQFYNGVMNGACSANNSNNNTRSLSQLRLQASKMPCPSPTGDSTIILAGGKAGASITSSPGPPLITIMHPESPQGGAKVIASSGVGHASPASFLKTSPFSSEPHVITVTGEGGQTSYISLTPVNPSSFVSEADAGSELDGAGVPSTIITATTVPHSYDEYVHALHLPPPQSPHLLHPLPSLSSPRISTTPPHHHHHHHHSLHTSLQCAGVDTNSSGDGGGGGGRTSPSPCSSHGTLASAALQHHHHHHHNHLAQHHDSSVSASSATAAAQHDLFGSAGQM</sequence>
<dbReference type="GO" id="GO:0071031">
    <property type="term" value="P:nuclear mRNA surveillance of mRNA 3'-end processing"/>
    <property type="evidence" value="ECO:0007669"/>
    <property type="project" value="TreeGrafter"/>
</dbReference>
<dbReference type="GO" id="GO:0071038">
    <property type="term" value="P:TRAMP-dependent tRNA surveillance pathway"/>
    <property type="evidence" value="ECO:0007669"/>
    <property type="project" value="TreeGrafter"/>
</dbReference>
<organism evidence="5 6">
    <name type="scientific">Hyalella azteca</name>
    <name type="common">Amphipod</name>
    <dbReference type="NCBI Taxonomy" id="294128"/>
    <lineage>
        <taxon>Eukaryota</taxon>
        <taxon>Metazoa</taxon>
        <taxon>Ecdysozoa</taxon>
        <taxon>Arthropoda</taxon>
        <taxon>Crustacea</taxon>
        <taxon>Multicrustacea</taxon>
        <taxon>Malacostraca</taxon>
        <taxon>Eumalacostraca</taxon>
        <taxon>Peracarida</taxon>
        <taxon>Amphipoda</taxon>
        <taxon>Senticaudata</taxon>
        <taxon>Talitrida</taxon>
        <taxon>Talitroidea</taxon>
        <taxon>Hyalellidae</taxon>
        <taxon>Hyalella</taxon>
    </lineage>
</organism>
<dbReference type="RefSeq" id="XP_047741579.1">
    <property type="nucleotide sequence ID" value="XM_047885623.1"/>
</dbReference>
<proteinExistence type="predicted"/>
<dbReference type="GO" id="GO:0071039">
    <property type="term" value="P:nuclear polyadenylation-dependent CUT catabolic process"/>
    <property type="evidence" value="ECO:0007669"/>
    <property type="project" value="TreeGrafter"/>
</dbReference>
<keyword evidence="2" id="KW-0677">Repeat</keyword>
<evidence type="ECO:0000313" key="5">
    <source>
        <dbReference type="Proteomes" id="UP000694843"/>
    </source>
</evidence>
<keyword evidence="3" id="KW-0539">Nucleus</keyword>
<dbReference type="AlphaFoldDB" id="A0A979FWE4"/>
<evidence type="ECO:0000256" key="4">
    <source>
        <dbReference type="SAM" id="MobiDB-lite"/>
    </source>
</evidence>
<dbReference type="GO" id="GO:0031499">
    <property type="term" value="C:TRAMP complex"/>
    <property type="evidence" value="ECO:0007669"/>
    <property type="project" value="TreeGrafter"/>
</dbReference>
<evidence type="ECO:0000256" key="2">
    <source>
        <dbReference type="ARBA" id="ARBA00022737"/>
    </source>
</evidence>
<feature type="compositionally biased region" description="Low complexity" evidence="4">
    <location>
        <begin position="35"/>
        <end position="44"/>
    </location>
</feature>
<evidence type="ECO:0000256" key="1">
    <source>
        <dbReference type="ARBA" id="ARBA00004123"/>
    </source>
</evidence>
<dbReference type="GO" id="GO:0071035">
    <property type="term" value="P:nuclear polyadenylation-dependent rRNA catabolic process"/>
    <property type="evidence" value="ECO:0007669"/>
    <property type="project" value="TreeGrafter"/>
</dbReference>
<dbReference type="InterPro" id="IPR051644">
    <property type="entry name" value="TRAMP_AT-DNA-binding"/>
</dbReference>
<gene>
    <name evidence="6" type="primary">LOC125179551</name>
</gene>
<dbReference type="GeneID" id="125179551"/>
<dbReference type="OrthoDB" id="10661751at2759"/>
<evidence type="ECO:0000313" key="6">
    <source>
        <dbReference type="RefSeq" id="XP_047741579.1"/>
    </source>
</evidence>
<dbReference type="GO" id="GO:0071037">
    <property type="term" value="P:nuclear polyadenylation-dependent snRNA catabolic process"/>
    <property type="evidence" value="ECO:0007669"/>
    <property type="project" value="TreeGrafter"/>
</dbReference>
<dbReference type="Proteomes" id="UP000694843">
    <property type="component" value="Unplaced"/>
</dbReference>
<name>A0A979FWE4_HYAAZ</name>